<sequence length="979" mass="106334">MALAPNRIAEDLRGQVAGDVLCDEVTRRLYATDASLYEITPAVVVRPRVTADVEATVRYAAAEGIAVHARGAGSGLAGGCLGPGIVVDFSRYMRRVLADEGDTVRVQPGVVHADLNRRLAASGRVFGPDPAMTEVTTLGGVAAVDSSGSRRLAYGSARQHIVGLDAVLGDGRWLTTSAAPGENRLAAELSGKLFGLLNGVRGVIREHIPRRCVNTSGYALDQSLREDHADLTQLMVGSEGTLGLITELTLRTSPLPARVGSALLTFPSLELAAEAVQVLLPMGLAACDLIDRRRLSLARQKDLRFEMLLPGAAEALLYVEVFADDEASLSERLGRVVDAMRGEDSLAAEALIAETADDRRLFADASRQLVSALHGLKGARRAVPGVEDIALPPAALPQFFLRLQEILKRREVTASVYGHVGHGQLHLRPLLDLTTRADVRRLETLASDLYDTVWLLGGTISGEHGDGLSRTPFSSRQHGPLMNVFRGVKTLFDPESVLNPGKIVPSPGARMTHAMRTTGRERAQTPPPATPQAKPAEVVELQLTWSTDEAADAARACNGCGACRATGDEVRMCPIFRYTPREEASPRAKANLMRGVLSGELAASELLLEDAKQVADLCVNCHQCRLECPAEVDIPKLMLEAKASYVATNGLRRDAWWSAHIDSLARLASGWPRLANATLHNRVARWALERTIGLASGRRLPDFANRTYLQQAATRKLHRPPLEDEKIYYFVDTYANRFDTQLATAFEKIVRRHNVGFYAPADQLPSGMAMVSQGALDLARRTAARNVTRLAEAVRDGYAIVATEPTAVLAITHEYLNLLPDEEDAQLVAANTFEACHYLWRRHVEARLQLDLSPLPYQVAHHTPCHSRALGVGSPAENLLRLIPELRLTRLEKGCSGMAGTYGLSRRHYRSSLRAGLPLLSELRSGRHQVGSTECGACRTQMEQSAPMPTIHPIKLLAASYGLMPEIKKQLAQLPAAVR</sequence>
<dbReference type="GO" id="GO:0071949">
    <property type="term" value="F:FAD binding"/>
    <property type="evidence" value="ECO:0007669"/>
    <property type="project" value="InterPro"/>
</dbReference>
<organism evidence="9 10">
    <name type="scientific">Botrimarina colliarenosi</name>
    <dbReference type="NCBI Taxonomy" id="2528001"/>
    <lineage>
        <taxon>Bacteria</taxon>
        <taxon>Pseudomonadati</taxon>
        <taxon>Planctomycetota</taxon>
        <taxon>Planctomycetia</taxon>
        <taxon>Pirellulales</taxon>
        <taxon>Lacipirellulaceae</taxon>
        <taxon>Botrimarina</taxon>
    </lineage>
</organism>
<dbReference type="EMBL" id="SJPR01000004">
    <property type="protein sequence ID" value="TWT95821.1"/>
    <property type="molecule type" value="Genomic_DNA"/>
</dbReference>
<evidence type="ECO:0000256" key="3">
    <source>
        <dbReference type="ARBA" id="ARBA00022723"/>
    </source>
</evidence>
<comment type="cofactor">
    <cofactor evidence="1">
        <name>FAD</name>
        <dbReference type="ChEBI" id="CHEBI:57692"/>
    </cofactor>
</comment>
<evidence type="ECO:0000256" key="7">
    <source>
        <dbReference type="ARBA" id="ARBA00023014"/>
    </source>
</evidence>
<name>A0A5C6A9V3_9BACT</name>
<dbReference type="InterPro" id="IPR016169">
    <property type="entry name" value="FAD-bd_PCMH_sub2"/>
</dbReference>
<evidence type="ECO:0000313" key="10">
    <source>
        <dbReference type="Proteomes" id="UP000317421"/>
    </source>
</evidence>
<evidence type="ECO:0000256" key="1">
    <source>
        <dbReference type="ARBA" id="ARBA00001974"/>
    </source>
</evidence>
<dbReference type="Pfam" id="PF02913">
    <property type="entry name" value="FAD-oxidase_C"/>
    <property type="match status" value="1"/>
</dbReference>
<keyword evidence="10" id="KW-1185">Reference proteome</keyword>
<dbReference type="InterPro" id="IPR004017">
    <property type="entry name" value="Cys_rich_dom"/>
</dbReference>
<dbReference type="PROSITE" id="PS00198">
    <property type="entry name" value="4FE4S_FER_1"/>
    <property type="match status" value="1"/>
</dbReference>
<dbReference type="SUPFAM" id="SSF55103">
    <property type="entry name" value="FAD-linked oxidases, C-terminal domain"/>
    <property type="match status" value="1"/>
</dbReference>
<dbReference type="SUPFAM" id="SSF56176">
    <property type="entry name" value="FAD-binding/transporter-associated domain-like"/>
    <property type="match status" value="1"/>
</dbReference>
<dbReference type="RefSeq" id="WP_146445636.1">
    <property type="nucleotide sequence ID" value="NZ_SJPR01000004.1"/>
</dbReference>
<dbReference type="InterPro" id="IPR017900">
    <property type="entry name" value="4Fe4S_Fe_S_CS"/>
</dbReference>
<keyword evidence="5" id="KW-0560">Oxidoreductase</keyword>
<evidence type="ECO:0000256" key="5">
    <source>
        <dbReference type="ARBA" id="ARBA00023002"/>
    </source>
</evidence>
<dbReference type="InterPro" id="IPR004113">
    <property type="entry name" value="FAD-bd_oxidored_4_C"/>
</dbReference>
<evidence type="ECO:0000259" key="8">
    <source>
        <dbReference type="PROSITE" id="PS51387"/>
    </source>
</evidence>
<dbReference type="GO" id="GO:0004458">
    <property type="term" value="F:D-lactate dehydrogenase (cytochrome) activity"/>
    <property type="evidence" value="ECO:0007669"/>
    <property type="project" value="TreeGrafter"/>
</dbReference>
<dbReference type="Gene3D" id="3.30.70.2740">
    <property type="match status" value="1"/>
</dbReference>
<dbReference type="InterPro" id="IPR016164">
    <property type="entry name" value="FAD-linked_Oxase-like_C"/>
</dbReference>
<feature type="domain" description="FAD-binding PCMH-type" evidence="8">
    <location>
        <begin position="37"/>
        <end position="255"/>
    </location>
</feature>
<dbReference type="InterPro" id="IPR006094">
    <property type="entry name" value="Oxid_FAD_bind_N"/>
</dbReference>
<dbReference type="InterPro" id="IPR016171">
    <property type="entry name" value="Vanillyl_alc_oxidase_C-sub2"/>
</dbReference>
<reference evidence="9 10" key="1">
    <citation type="submission" date="2019-02" db="EMBL/GenBank/DDBJ databases">
        <title>Deep-cultivation of Planctomycetes and their phenomic and genomic characterization uncovers novel biology.</title>
        <authorList>
            <person name="Wiegand S."/>
            <person name="Jogler M."/>
            <person name="Boedeker C."/>
            <person name="Pinto D."/>
            <person name="Vollmers J."/>
            <person name="Rivas-Marin E."/>
            <person name="Kohn T."/>
            <person name="Peeters S.H."/>
            <person name="Heuer A."/>
            <person name="Rast P."/>
            <person name="Oberbeckmann S."/>
            <person name="Bunk B."/>
            <person name="Jeske O."/>
            <person name="Meyerdierks A."/>
            <person name="Storesund J.E."/>
            <person name="Kallscheuer N."/>
            <person name="Luecker S."/>
            <person name="Lage O.M."/>
            <person name="Pohl T."/>
            <person name="Merkel B.J."/>
            <person name="Hornburger P."/>
            <person name="Mueller R.-W."/>
            <person name="Bruemmer F."/>
            <person name="Labrenz M."/>
            <person name="Spormann A.M."/>
            <person name="Op Den Camp H."/>
            <person name="Overmann J."/>
            <person name="Amann R."/>
            <person name="Jetten M.S.M."/>
            <person name="Mascher T."/>
            <person name="Medema M.H."/>
            <person name="Devos D.P."/>
            <person name="Kaster A.-K."/>
            <person name="Ovreas L."/>
            <person name="Rohde M."/>
            <person name="Galperin M.Y."/>
            <person name="Jogler C."/>
        </authorList>
    </citation>
    <scope>NUCLEOTIDE SEQUENCE [LARGE SCALE GENOMIC DNA]</scope>
    <source>
        <strain evidence="9 10">Pla108</strain>
    </source>
</reference>
<dbReference type="Pfam" id="PF13183">
    <property type="entry name" value="Fer4_8"/>
    <property type="match status" value="1"/>
</dbReference>
<dbReference type="GO" id="GO:0051536">
    <property type="term" value="F:iron-sulfur cluster binding"/>
    <property type="evidence" value="ECO:0007669"/>
    <property type="project" value="UniProtKB-KW"/>
</dbReference>
<dbReference type="Proteomes" id="UP000317421">
    <property type="component" value="Unassembled WGS sequence"/>
</dbReference>
<protein>
    <submittedName>
        <fullName evidence="9">Anaerobic glycerol-3-phosphate dehydrogenase subunit C</fullName>
    </submittedName>
</protein>
<evidence type="ECO:0000256" key="2">
    <source>
        <dbReference type="ARBA" id="ARBA00022630"/>
    </source>
</evidence>
<evidence type="ECO:0000256" key="4">
    <source>
        <dbReference type="ARBA" id="ARBA00022827"/>
    </source>
</evidence>
<dbReference type="InterPro" id="IPR036318">
    <property type="entry name" value="FAD-bd_PCMH-like_sf"/>
</dbReference>
<dbReference type="Pfam" id="PF01565">
    <property type="entry name" value="FAD_binding_4"/>
    <property type="match status" value="1"/>
</dbReference>
<keyword evidence="7" id="KW-0411">Iron-sulfur</keyword>
<dbReference type="InterPro" id="IPR009051">
    <property type="entry name" value="Helical_ferredxn"/>
</dbReference>
<dbReference type="GO" id="GO:0046872">
    <property type="term" value="F:metal ion binding"/>
    <property type="evidence" value="ECO:0007669"/>
    <property type="project" value="UniProtKB-KW"/>
</dbReference>
<keyword evidence="2" id="KW-0285">Flavoprotein</keyword>
<dbReference type="Gene3D" id="3.30.465.10">
    <property type="match status" value="1"/>
</dbReference>
<dbReference type="GO" id="GO:1903457">
    <property type="term" value="P:lactate catabolic process"/>
    <property type="evidence" value="ECO:0007669"/>
    <property type="project" value="TreeGrafter"/>
</dbReference>
<dbReference type="AlphaFoldDB" id="A0A5C6A9V3"/>
<proteinExistence type="predicted"/>
<dbReference type="PANTHER" id="PTHR11748">
    <property type="entry name" value="D-LACTATE DEHYDROGENASE"/>
    <property type="match status" value="1"/>
</dbReference>
<keyword evidence="6" id="KW-0408">Iron</keyword>
<dbReference type="PROSITE" id="PS51387">
    <property type="entry name" value="FAD_PCMH"/>
    <property type="match status" value="1"/>
</dbReference>
<keyword evidence="3" id="KW-0479">Metal-binding</keyword>
<gene>
    <name evidence="9" type="primary">glpC</name>
    <name evidence="9" type="ORF">Pla108_28980</name>
</gene>
<dbReference type="Gene3D" id="1.10.1060.10">
    <property type="entry name" value="Alpha-helical ferredoxin"/>
    <property type="match status" value="1"/>
</dbReference>
<dbReference type="Pfam" id="PF02754">
    <property type="entry name" value="CCG"/>
    <property type="match status" value="1"/>
</dbReference>
<evidence type="ECO:0000313" key="9">
    <source>
        <dbReference type="EMBL" id="TWT95821.1"/>
    </source>
</evidence>
<accession>A0A5C6A9V3</accession>
<dbReference type="InterPro" id="IPR016166">
    <property type="entry name" value="FAD-bd_PCMH"/>
</dbReference>
<comment type="caution">
    <text evidence="9">The sequence shown here is derived from an EMBL/GenBank/DDBJ whole genome shotgun (WGS) entry which is preliminary data.</text>
</comment>
<dbReference type="SUPFAM" id="SSF46548">
    <property type="entry name" value="alpha-helical ferredoxin"/>
    <property type="match status" value="1"/>
</dbReference>
<evidence type="ECO:0000256" key="6">
    <source>
        <dbReference type="ARBA" id="ARBA00023004"/>
    </source>
</evidence>
<dbReference type="GO" id="GO:0008720">
    <property type="term" value="F:D-lactate dehydrogenase (NAD+) activity"/>
    <property type="evidence" value="ECO:0007669"/>
    <property type="project" value="TreeGrafter"/>
</dbReference>
<dbReference type="InterPro" id="IPR017896">
    <property type="entry name" value="4Fe4S_Fe-S-bd"/>
</dbReference>
<keyword evidence="4" id="KW-0274">FAD</keyword>
<dbReference type="Gene3D" id="1.10.45.10">
    <property type="entry name" value="Vanillyl-alcohol Oxidase, Chain A, domain 4"/>
    <property type="match status" value="1"/>
</dbReference>
<dbReference type="OrthoDB" id="9767256at2"/>
<dbReference type="PANTHER" id="PTHR11748:SF119">
    <property type="entry name" value="D-2-HYDROXYGLUTARATE DEHYDROGENASE"/>
    <property type="match status" value="1"/>
</dbReference>